<sequence length="59" mass="6662">MELEESATARRPAMVRRADGGDARTGARRFATHTVNETPNDNNKDKETVEMVLIEKEMD</sequence>
<gene>
    <name evidence="2" type="ORF">M5K25_010304</name>
</gene>
<evidence type="ECO:0000313" key="2">
    <source>
        <dbReference type="EMBL" id="KAL0918304.1"/>
    </source>
</evidence>
<dbReference type="Proteomes" id="UP001552299">
    <property type="component" value="Unassembled WGS sequence"/>
</dbReference>
<evidence type="ECO:0000313" key="3">
    <source>
        <dbReference type="Proteomes" id="UP001552299"/>
    </source>
</evidence>
<protein>
    <submittedName>
        <fullName evidence="2">Uncharacterized protein</fullName>
    </submittedName>
</protein>
<accession>A0ABD0UZB0</accession>
<name>A0ABD0UZB0_DENTH</name>
<dbReference type="AlphaFoldDB" id="A0ABD0UZB0"/>
<organism evidence="2 3">
    <name type="scientific">Dendrobium thyrsiflorum</name>
    <name type="common">Pinecone-like raceme dendrobium</name>
    <name type="synonym">Orchid</name>
    <dbReference type="NCBI Taxonomy" id="117978"/>
    <lineage>
        <taxon>Eukaryota</taxon>
        <taxon>Viridiplantae</taxon>
        <taxon>Streptophyta</taxon>
        <taxon>Embryophyta</taxon>
        <taxon>Tracheophyta</taxon>
        <taxon>Spermatophyta</taxon>
        <taxon>Magnoliopsida</taxon>
        <taxon>Liliopsida</taxon>
        <taxon>Asparagales</taxon>
        <taxon>Orchidaceae</taxon>
        <taxon>Epidendroideae</taxon>
        <taxon>Malaxideae</taxon>
        <taxon>Dendrobiinae</taxon>
        <taxon>Dendrobium</taxon>
    </lineage>
</organism>
<comment type="caution">
    <text evidence="2">The sequence shown here is derived from an EMBL/GenBank/DDBJ whole genome shotgun (WGS) entry which is preliminary data.</text>
</comment>
<proteinExistence type="predicted"/>
<feature type="region of interest" description="Disordered" evidence="1">
    <location>
        <begin position="1"/>
        <end position="48"/>
    </location>
</feature>
<dbReference type="EMBL" id="JANQDX010000009">
    <property type="protein sequence ID" value="KAL0918304.1"/>
    <property type="molecule type" value="Genomic_DNA"/>
</dbReference>
<evidence type="ECO:0000256" key="1">
    <source>
        <dbReference type="SAM" id="MobiDB-lite"/>
    </source>
</evidence>
<reference evidence="2 3" key="1">
    <citation type="journal article" date="2024" name="Plant Biotechnol. J.">
        <title>Dendrobium thyrsiflorum genome and its molecular insights into genes involved in important horticultural traits.</title>
        <authorList>
            <person name="Chen B."/>
            <person name="Wang J.Y."/>
            <person name="Zheng P.J."/>
            <person name="Li K.L."/>
            <person name="Liang Y.M."/>
            <person name="Chen X.F."/>
            <person name="Zhang C."/>
            <person name="Zhao X."/>
            <person name="He X."/>
            <person name="Zhang G.Q."/>
            <person name="Liu Z.J."/>
            <person name="Xu Q."/>
        </authorList>
    </citation>
    <scope>NUCLEOTIDE SEQUENCE [LARGE SCALE GENOMIC DNA]</scope>
    <source>
        <strain evidence="2">GZMU011</strain>
    </source>
</reference>
<keyword evidence="3" id="KW-1185">Reference proteome</keyword>